<feature type="region of interest" description="Disordered" evidence="1">
    <location>
        <begin position="108"/>
        <end position="276"/>
    </location>
</feature>
<dbReference type="Proteomes" id="UP000054549">
    <property type="component" value="Unassembled WGS sequence"/>
</dbReference>
<dbReference type="HOGENOM" id="CLU_688817_0_0_1"/>
<dbReference type="InParanoid" id="A0A0C2W7Z9"/>
<accession>A0A0C2W7Z9</accession>
<reference evidence="2 3" key="1">
    <citation type="submission" date="2014-04" db="EMBL/GenBank/DDBJ databases">
        <title>Evolutionary Origins and Diversification of the Mycorrhizal Mutualists.</title>
        <authorList>
            <consortium name="DOE Joint Genome Institute"/>
            <consortium name="Mycorrhizal Genomics Consortium"/>
            <person name="Kohler A."/>
            <person name="Kuo A."/>
            <person name="Nagy L.G."/>
            <person name="Floudas D."/>
            <person name="Copeland A."/>
            <person name="Barry K.W."/>
            <person name="Cichocki N."/>
            <person name="Veneault-Fourrey C."/>
            <person name="LaButti K."/>
            <person name="Lindquist E.A."/>
            <person name="Lipzen A."/>
            <person name="Lundell T."/>
            <person name="Morin E."/>
            <person name="Murat C."/>
            <person name="Riley R."/>
            <person name="Ohm R."/>
            <person name="Sun H."/>
            <person name="Tunlid A."/>
            <person name="Henrissat B."/>
            <person name="Grigoriev I.V."/>
            <person name="Hibbett D.S."/>
            <person name="Martin F."/>
        </authorList>
    </citation>
    <scope>NUCLEOTIDE SEQUENCE [LARGE SCALE GENOMIC DNA]</scope>
    <source>
        <strain evidence="2 3">Koide BX008</strain>
    </source>
</reference>
<feature type="compositionally biased region" description="Polar residues" evidence="1">
    <location>
        <begin position="207"/>
        <end position="216"/>
    </location>
</feature>
<feature type="compositionally biased region" description="Polar residues" evidence="1">
    <location>
        <begin position="120"/>
        <end position="138"/>
    </location>
</feature>
<dbReference type="EMBL" id="KN818375">
    <property type="protein sequence ID" value="KIL57287.1"/>
    <property type="molecule type" value="Genomic_DNA"/>
</dbReference>
<organism evidence="2 3">
    <name type="scientific">Amanita muscaria (strain Koide BX008)</name>
    <dbReference type="NCBI Taxonomy" id="946122"/>
    <lineage>
        <taxon>Eukaryota</taxon>
        <taxon>Fungi</taxon>
        <taxon>Dikarya</taxon>
        <taxon>Basidiomycota</taxon>
        <taxon>Agaricomycotina</taxon>
        <taxon>Agaricomycetes</taxon>
        <taxon>Agaricomycetidae</taxon>
        <taxon>Agaricales</taxon>
        <taxon>Pluteineae</taxon>
        <taxon>Amanitaceae</taxon>
        <taxon>Amanita</taxon>
    </lineage>
</organism>
<feature type="compositionally biased region" description="Low complexity" evidence="1">
    <location>
        <begin position="1"/>
        <end position="28"/>
    </location>
</feature>
<feature type="compositionally biased region" description="Low complexity" evidence="1">
    <location>
        <begin position="180"/>
        <end position="205"/>
    </location>
</feature>
<dbReference type="OrthoDB" id="5348546at2759"/>
<protein>
    <submittedName>
        <fullName evidence="2">Uncharacterized protein</fullName>
    </submittedName>
</protein>
<evidence type="ECO:0000313" key="2">
    <source>
        <dbReference type="EMBL" id="KIL57287.1"/>
    </source>
</evidence>
<proteinExistence type="predicted"/>
<sequence length="400" mass="44978">MSSILSPDSMASSPTRSSSPPLTPASSSCAYIRHSSPTEESFRRQHLYAYTDDPWRHYTAPLTTKQPRDLEMRLQDTDDENDDYLDIFAPENTRFTFFMVSAERGRWKTDPMPHSRISKSEPTSGSLVTSCHHSSPRSVSEPAPVLEPLTHVQPEPEENGEELQTQERRPLSPLPPSSPPLSTRSSSPFLSSSPLSSPISVNLSLDDSFTPNSSAPVTAVLGPRENVDSKVRRPIKGTVPDKKKRKKEDRPAPEPTKKKRKVDVKTPSTPPDGDEEIRGILIECMALSRASSMPVSSLYKSVMQTQPALKAQQSETEWACVFQRVLDAGRETGLFGMVESSGKDEQDRPLEPQWFYVPEMDSDQERAALIRSMMPRPGKRSETKKYKQYYYRQWDCEDGV</sequence>
<gene>
    <name evidence="2" type="ORF">M378DRAFT_171884</name>
</gene>
<evidence type="ECO:0000313" key="3">
    <source>
        <dbReference type="Proteomes" id="UP000054549"/>
    </source>
</evidence>
<feature type="region of interest" description="Disordered" evidence="1">
    <location>
        <begin position="1"/>
        <end position="41"/>
    </location>
</feature>
<dbReference type="AlphaFoldDB" id="A0A0C2W7Z9"/>
<dbReference type="STRING" id="946122.A0A0C2W7Z9"/>
<keyword evidence="3" id="KW-1185">Reference proteome</keyword>
<name>A0A0C2W7Z9_AMAMK</name>
<evidence type="ECO:0000256" key="1">
    <source>
        <dbReference type="SAM" id="MobiDB-lite"/>
    </source>
</evidence>